<accession>A0A078B3N2</accession>
<organism evidence="1 2">
    <name type="scientific">Stylonychia lemnae</name>
    <name type="common">Ciliate</name>
    <dbReference type="NCBI Taxonomy" id="5949"/>
    <lineage>
        <taxon>Eukaryota</taxon>
        <taxon>Sar</taxon>
        <taxon>Alveolata</taxon>
        <taxon>Ciliophora</taxon>
        <taxon>Intramacronucleata</taxon>
        <taxon>Spirotrichea</taxon>
        <taxon>Stichotrichia</taxon>
        <taxon>Sporadotrichida</taxon>
        <taxon>Oxytrichidae</taxon>
        <taxon>Stylonychinae</taxon>
        <taxon>Stylonychia</taxon>
    </lineage>
</organism>
<dbReference type="AlphaFoldDB" id="A0A078B3N2"/>
<evidence type="ECO:0000313" key="2">
    <source>
        <dbReference type="Proteomes" id="UP000039865"/>
    </source>
</evidence>
<sequence length="496" mass="58617">MQRNKNFSYKLEEFIRSLDQYGHPIVFTYNKSSSFKTFFGGIVTLCREVFISQDEFDIGFVIDLFYLPKDHSIKNIDEYIEVNIQQIKTSQIKGEYFYEVIPLHFSKCQAGRFKGELTQSEIFDISNRYFCPIDFKTAFYGSYSTQKASMLQVQVRKCNQENLRIKNKTLTCASQAEMDIVFNKLALTILMTNQFIDVNEKSGNPIKTVLKQFYATSKAGLSLQYQLRFGENFLIQSTSSISSMLGQQNLTYYTITDDQMNISIINHSQNNNFNLQLTYQQNRTRIVKQCLFKRKNQRILTQNVLFKQAKQKLDEKFEIIKILKNQNMLKFIKQVTLAKYQRRLIPYFKQNLIRIKDQNIQVMKNSEQKLISWKELTKEQKIITRFYLAQVIQNTGQNAIDKRILKNLDQNFINVQNRVAITKLNKNAILQRLKEKQKYQDKFDEEQKYDVVRQKINLKEGSQENLQSIFQSDITNQTLQEDSLFVDQFLEQELEI</sequence>
<dbReference type="OrthoDB" id="298603at2759"/>
<proteinExistence type="predicted"/>
<dbReference type="EMBL" id="CCKQ01016966">
    <property type="protein sequence ID" value="CDW88856.1"/>
    <property type="molecule type" value="Genomic_DNA"/>
</dbReference>
<gene>
    <name evidence="1" type="primary">Contig14109.g15039</name>
    <name evidence="1" type="ORF">STYLEM_17981</name>
</gene>
<protein>
    <submittedName>
        <fullName evidence="1">Uncharacterized protein</fullName>
    </submittedName>
</protein>
<dbReference type="Proteomes" id="UP000039865">
    <property type="component" value="Unassembled WGS sequence"/>
</dbReference>
<name>A0A078B3N2_STYLE</name>
<reference evidence="1 2" key="1">
    <citation type="submission" date="2014-06" db="EMBL/GenBank/DDBJ databases">
        <authorList>
            <person name="Swart Estienne"/>
        </authorList>
    </citation>
    <scope>NUCLEOTIDE SEQUENCE [LARGE SCALE GENOMIC DNA]</scope>
    <source>
        <strain evidence="1 2">130c</strain>
    </source>
</reference>
<evidence type="ECO:0000313" key="1">
    <source>
        <dbReference type="EMBL" id="CDW88856.1"/>
    </source>
</evidence>
<dbReference type="InParanoid" id="A0A078B3N2"/>
<keyword evidence="2" id="KW-1185">Reference proteome</keyword>